<name>A0AAD8LHM8_TARER</name>
<dbReference type="EMBL" id="JAUHHV010000001">
    <property type="protein sequence ID" value="KAK1439703.1"/>
    <property type="molecule type" value="Genomic_DNA"/>
</dbReference>
<proteinExistence type="predicted"/>
<organism evidence="1 2">
    <name type="scientific">Tagetes erecta</name>
    <name type="common">African marigold</name>
    <dbReference type="NCBI Taxonomy" id="13708"/>
    <lineage>
        <taxon>Eukaryota</taxon>
        <taxon>Viridiplantae</taxon>
        <taxon>Streptophyta</taxon>
        <taxon>Embryophyta</taxon>
        <taxon>Tracheophyta</taxon>
        <taxon>Spermatophyta</taxon>
        <taxon>Magnoliopsida</taxon>
        <taxon>eudicotyledons</taxon>
        <taxon>Gunneridae</taxon>
        <taxon>Pentapetalae</taxon>
        <taxon>asterids</taxon>
        <taxon>campanulids</taxon>
        <taxon>Asterales</taxon>
        <taxon>Asteraceae</taxon>
        <taxon>Asteroideae</taxon>
        <taxon>Heliantheae alliance</taxon>
        <taxon>Tageteae</taxon>
        <taxon>Tagetes</taxon>
    </lineage>
</organism>
<protein>
    <submittedName>
        <fullName evidence="1">Uncharacterized protein</fullName>
    </submittedName>
</protein>
<evidence type="ECO:0000313" key="1">
    <source>
        <dbReference type="EMBL" id="KAK1439703.1"/>
    </source>
</evidence>
<sequence length="93" mass="10760">MLNINKTQEKERNNNHNQCQYIYTTQTNTDAYILKETSDRVPSSPLQISRSSLNPPFSSPLLLHPTSRMLSLPRFLFQEPVSPCVFLFSQVLF</sequence>
<keyword evidence="2" id="KW-1185">Reference proteome</keyword>
<evidence type="ECO:0000313" key="2">
    <source>
        <dbReference type="Proteomes" id="UP001229421"/>
    </source>
</evidence>
<reference evidence="1" key="1">
    <citation type="journal article" date="2023" name="bioRxiv">
        <title>Improved chromosome-level genome assembly for marigold (Tagetes erecta).</title>
        <authorList>
            <person name="Jiang F."/>
            <person name="Yuan L."/>
            <person name="Wang S."/>
            <person name="Wang H."/>
            <person name="Xu D."/>
            <person name="Wang A."/>
            <person name="Fan W."/>
        </authorList>
    </citation>
    <scope>NUCLEOTIDE SEQUENCE</scope>
    <source>
        <strain evidence="1">WSJ</strain>
        <tissue evidence="1">Leaf</tissue>
    </source>
</reference>
<dbReference type="AlphaFoldDB" id="A0AAD8LHM8"/>
<comment type="caution">
    <text evidence="1">The sequence shown here is derived from an EMBL/GenBank/DDBJ whole genome shotgun (WGS) entry which is preliminary data.</text>
</comment>
<dbReference type="Proteomes" id="UP001229421">
    <property type="component" value="Unassembled WGS sequence"/>
</dbReference>
<gene>
    <name evidence="1" type="ORF">QVD17_05523</name>
</gene>
<accession>A0AAD8LHM8</accession>